<reference evidence="2 3" key="1">
    <citation type="submission" date="2015-05" db="EMBL/GenBank/DDBJ databases">
        <title>Genome sequencing and analysis of members of genus Stenotrophomonas.</title>
        <authorList>
            <person name="Patil P.P."/>
            <person name="Midha S."/>
            <person name="Patil P.B."/>
        </authorList>
    </citation>
    <scope>NUCLEOTIDE SEQUENCE [LARGE SCALE GENOMIC DNA]</scope>
    <source>
        <strain evidence="2 3">DSM 18941</strain>
    </source>
</reference>
<sequence length="87" mass="9530">MQTIEFELDRDYVELKQLLKLADLVTSGGEAKMIIADGQVSVDGVVELRKACKIRGGQQVVLGDVCINVLADPDPDGDHDEDEDEDE</sequence>
<dbReference type="GO" id="GO:0003723">
    <property type="term" value="F:RNA binding"/>
    <property type="evidence" value="ECO:0007669"/>
    <property type="project" value="UniProtKB-KW"/>
</dbReference>
<evidence type="ECO:0000313" key="3">
    <source>
        <dbReference type="Proteomes" id="UP000051863"/>
    </source>
</evidence>
<organism evidence="2 3">
    <name type="scientific">Stenotrophomonas terrae</name>
    <dbReference type="NCBI Taxonomy" id="405446"/>
    <lineage>
        <taxon>Bacteria</taxon>
        <taxon>Pseudomonadati</taxon>
        <taxon>Pseudomonadota</taxon>
        <taxon>Gammaproteobacteria</taxon>
        <taxon>Lysobacterales</taxon>
        <taxon>Lysobacteraceae</taxon>
        <taxon>Stenotrophomonas</taxon>
    </lineage>
</organism>
<gene>
    <name evidence="2" type="ORF">ABB27_04645</name>
</gene>
<dbReference type="EMBL" id="LDJJ01000012">
    <property type="protein sequence ID" value="KRG70458.1"/>
    <property type="molecule type" value="Genomic_DNA"/>
</dbReference>
<comment type="caution">
    <text evidence="2">The sequence shown here is derived from an EMBL/GenBank/DDBJ whole genome shotgun (WGS) entry which is preliminary data.</text>
</comment>
<dbReference type="AlphaFoldDB" id="A0A0R0CVQ2"/>
<accession>A0A0R0CVQ2</accession>
<dbReference type="SUPFAM" id="SSF55174">
    <property type="entry name" value="Alpha-L RNA-binding motif"/>
    <property type="match status" value="1"/>
</dbReference>
<dbReference type="RefSeq" id="WP_057627060.1">
    <property type="nucleotide sequence ID" value="NZ_LDJJ01000012.1"/>
</dbReference>
<dbReference type="Pfam" id="PF13275">
    <property type="entry name" value="S4_2"/>
    <property type="match status" value="1"/>
</dbReference>
<proteinExistence type="predicted"/>
<dbReference type="PATRIC" id="fig|405446.3.peg.206"/>
<dbReference type="InterPro" id="IPR036986">
    <property type="entry name" value="S4_RNA-bd_sf"/>
</dbReference>
<evidence type="ECO:0000256" key="1">
    <source>
        <dbReference type="PROSITE-ProRule" id="PRU00182"/>
    </source>
</evidence>
<protein>
    <submittedName>
        <fullName evidence="2">RNA-binding protein</fullName>
    </submittedName>
</protein>
<dbReference type="CDD" id="cd00165">
    <property type="entry name" value="S4"/>
    <property type="match status" value="1"/>
</dbReference>
<dbReference type="OrthoDB" id="9802835at2"/>
<dbReference type="Gene3D" id="3.10.290.10">
    <property type="entry name" value="RNA-binding S4 domain"/>
    <property type="match status" value="1"/>
</dbReference>
<keyword evidence="1" id="KW-0694">RNA-binding</keyword>
<keyword evidence="3" id="KW-1185">Reference proteome</keyword>
<evidence type="ECO:0000313" key="2">
    <source>
        <dbReference type="EMBL" id="KRG70458.1"/>
    </source>
</evidence>
<dbReference type="Proteomes" id="UP000051863">
    <property type="component" value="Unassembled WGS sequence"/>
</dbReference>
<name>A0A0R0CVQ2_9GAMM</name>
<dbReference type="PROSITE" id="PS50889">
    <property type="entry name" value="S4"/>
    <property type="match status" value="1"/>
</dbReference>